<organism evidence="10 11">
    <name type="scientific">Mya arenaria</name>
    <name type="common">Soft-shell clam</name>
    <dbReference type="NCBI Taxonomy" id="6604"/>
    <lineage>
        <taxon>Eukaryota</taxon>
        <taxon>Metazoa</taxon>
        <taxon>Spiralia</taxon>
        <taxon>Lophotrochozoa</taxon>
        <taxon>Mollusca</taxon>
        <taxon>Bivalvia</taxon>
        <taxon>Autobranchia</taxon>
        <taxon>Heteroconchia</taxon>
        <taxon>Euheterodonta</taxon>
        <taxon>Imparidentia</taxon>
        <taxon>Neoheterodontei</taxon>
        <taxon>Myida</taxon>
        <taxon>Myoidea</taxon>
        <taxon>Myidae</taxon>
        <taxon>Mya</taxon>
    </lineage>
</organism>
<dbReference type="EMBL" id="CP111018">
    <property type="protein sequence ID" value="WAR10512.1"/>
    <property type="molecule type" value="Genomic_DNA"/>
</dbReference>
<feature type="compositionally biased region" description="Low complexity" evidence="9">
    <location>
        <begin position="637"/>
        <end position="648"/>
    </location>
</feature>
<evidence type="ECO:0000313" key="11">
    <source>
        <dbReference type="Proteomes" id="UP001164746"/>
    </source>
</evidence>
<keyword evidence="11" id="KW-1185">Reference proteome</keyword>
<sequence>MTCMKIPKEIDVTSDLRIEFKAIRGSNPRSDIGLDNVEVLKECPHRSNSSINPTNGPAFTIRYANASSSALSSLLETRMFEHPGGPFKLTFKYRKSAKEIFQVWMYDHSKNETIQLSKITLPSEDENIHCIDISPDLNGTLSIGFMDTFLPNNMTMDKQISTLIYDFALQEGHCKVPLSARDCTFEDNLCSYTTTDGYGSCTSRYQWQLVESHNKDQGHIMSIMMDENREEMTYLDGASIVFEPFIIDLESRGCSLSFDFSIVNRSTYMGENGTERSVECRFTDGMSCGYNVDKMIWKDGDLSTDPDRKDEGAVFSPPFMFDSDQNCITIGLSGLVMSQFKLALLNSDGENVLWFYETEIAIQQGMSCAQGEFKCNGTCFDNDRLCDGVRDCLDGEDEEGCDCRSDTFSCSTSTECIHNSLYCDGTADCADASDEMCDGSVECDFRLGPSVDVTSSLAYIISPQFTIDVDSCLIVGFLPYYGHNQFLRTAALQNRNLTTTYIPRKMLKTYTTMPNTSISFMTGLGPGGYDGVLIEAQDVDILVHNASIKVNRGLFQSVALMPNPCEALVDNTSSEHRYTSKGYGESTTTHRTQTTRSHTATPNDMQTTMGRTVRLKRGIPQTGTTSNSNITVTQNFSTTIPPSTNNSTQETHSTQEPTTTRRVTTSYSTHETKTKSESTHGSMYTTKSSQETKITTESTQGSISTTNSTQGPNNTSETTQGNAYATNSTQVVYTTSSTQGHKNTSESTQGNMYTTYFTQETKTTTEFTQESMSTTKFAQGSKTTSESTQGPKTTVSSTQRPETTMTSTQASTCYI</sequence>
<feature type="compositionally biased region" description="Low complexity" evidence="9">
    <location>
        <begin position="586"/>
        <end position="601"/>
    </location>
</feature>
<evidence type="ECO:0000256" key="1">
    <source>
        <dbReference type="ARBA" id="ARBA00004167"/>
    </source>
</evidence>
<feature type="compositionally biased region" description="Polar residues" evidence="9">
    <location>
        <begin position="770"/>
        <end position="815"/>
    </location>
</feature>
<accession>A0ABY7ENF9</accession>
<dbReference type="InterPro" id="IPR050685">
    <property type="entry name" value="LDLR"/>
</dbReference>
<comment type="subcellular location">
    <subcellularLocation>
        <location evidence="2">Endomembrane system</location>
    </subcellularLocation>
    <subcellularLocation>
        <location evidence="1">Membrane</location>
        <topology evidence="1">Single-pass membrane protein</topology>
    </subcellularLocation>
</comment>
<dbReference type="PROSITE" id="PS50068">
    <property type="entry name" value="LDLRA_2"/>
    <property type="match status" value="2"/>
</dbReference>
<evidence type="ECO:0000256" key="9">
    <source>
        <dbReference type="SAM" id="MobiDB-lite"/>
    </source>
</evidence>
<dbReference type="PROSITE" id="PS01209">
    <property type="entry name" value="LDLRA_1"/>
    <property type="match status" value="1"/>
</dbReference>
<keyword evidence="3" id="KW-0812">Transmembrane</keyword>
<dbReference type="PRINTS" id="PR00261">
    <property type="entry name" value="LDLRECEPTOR"/>
</dbReference>
<feature type="compositionally biased region" description="Low complexity" evidence="9">
    <location>
        <begin position="658"/>
        <end position="669"/>
    </location>
</feature>
<keyword evidence="6" id="KW-0472">Membrane</keyword>
<keyword evidence="4" id="KW-0677">Repeat</keyword>
<evidence type="ECO:0000256" key="8">
    <source>
        <dbReference type="PROSITE-ProRule" id="PRU00124"/>
    </source>
</evidence>
<dbReference type="Pfam" id="PF00057">
    <property type="entry name" value="Ldl_recept_a"/>
    <property type="match status" value="2"/>
</dbReference>
<evidence type="ECO:0000256" key="4">
    <source>
        <dbReference type="ARBA" id="ARBA00022737"/>
    </source>
</evidence>
<dbReference type="PANTHER" id="PTHR24270">
    <property type="entry name" value="LOW-DENSITY LIPOPROTEIN RECEPTOR-RELATED"/>
    <property type="match status" value="1"/>
</dbReference>
<evidence type="ECO:0000256" key="3">
    <source>
        <dbReference type="ARBA" id="ARBA00022692"/>
    </source>
</evidence>
<evidence type="ECO:0000256" key="5">
    <source>
        <dbReference type="ARBA" id="ARBA00022989"/>
    </source>
</evidence>
<dbReference type="InterPro" id="IPR036055">
    <property type="entry name" value="LDL_receptor-like_sf"/>
</dbReference>
<evidence type="ECO:0000256" key="2">
    <source>
        <dbReference type="ARBA" id="ARBA00004308"/>
    </source>
</evidence>
<feature type="region of interest" description="Disordered" evidence="9">
    <location>
        <begin position="634"/>
        <end position="721"/>
    </location>
</feature>
<reference evidence="10" key="1">
    <citation type="submission" date="2022-11" db="EMBL/GenBank/DDBJ databases">
        <title>Centuries of genome instability and evolution in soft-shell clam transmissible cancer (bioRxiv).</title>
        <authorList>
            <person name="Hart S.F.M."/>
            <person name="Yonemitsu M.A."/>
            <person name="Giersch R.M."/>
            <person name="Beal B.F."/>
            <person name="Arriagada G."/>
            <person name="Davis B.W."/>
            <person name="Ostrander E.A."/>
            <person name="Goff S.P."/>
            <person name="Metzger M.J."/>
        </authorList>
    </citation>
    <scope>NUCLEOTIDE SEQUENCE</scope>
    <source>
        <strain evidence="10">MELC-2E11</strain>
        <tissue evidence="10">Siphon/mantle</tissue>
    </source>
</reference>
<keyword evidence="7 8" id="KW-1015">Disulfide bond</keyword>
<dbReference type="CDD" id="cd00112">
    <property type="entry name" value="LDLa"/>
    <property type="match status" value="2"/>
</dbReference>
<dbReference type="SMART" id="SM00192">
    <property type="entry name" value="LDLa"/>
    <property type="match status" value="2"/>
</dbReference>
<feature type="compositionally biased region" description="Polar residues" evidence="9">
    <location>
        <begin position="681"/>
        <end position="721"/>
    </location>
</feature>
<feature type="region of interest" description="Disordered" evidence="9">
    <location>
        <begin position="576"/>
        <end position="608"/>
    </location>
</feature>
<keyword evidence="5" id="KW-1133">Transmembrane helix</keyword>
<comment type="caution">
    <text evidence="8">Lacks conserved residue(s) required for the propagation of feature annotation.</text>
</comment>
<evidence type="ECO:0000313" key="10">
    <source>
        <dbReference type="EMBL" id="WAR10512.1"/>
    </source>
</evidence>
<feature type="region of interest" description="Disordered" evidence="9">
    <location>
        <begin position="769"/>
        <end position="815"/>
    </location>
</feature>
<dbReference type="SUPFAM" id="SSF57424">
    <property type="entry name" value="LDL receptor-like module"/>
    <property type="match status" value="2"/>
</dbReference>
<dbReference type="Proteomes" id="UP001164746">
    <property type="component" value="Chromosome 7"/>
</dbReference>
<dbReference type="Gene3D" id="4.10.400.10">
    <property type="entry name" value="Low-density Lipoprotein Receptor"/>
    <property type="match status" value="2"/>
</dbReference>
<dbReference type="InterPro" id="IPR002172">
    <property type="entry name" value="LDrepeatLR_classA_rpt"/>
</dbReference>
<proteinExistence type="predicted"/>
<name>A0ABY7ENF9_MYAAR</name>
<protein>
    <submittedName>
        <fullName evidence="10">SSPO-like protein</fullName>
    </submittedName>
</protein>
<dbReference type="InterPro" id="IPR023415">
    <property type="entry name" value="LDLR_class-A_CS"/>
</dbReference>
<evidence type="ECO:0000256" key="6">
    <source>
        <dbReference type="ARBA" id="ARBA00023136"/>
    </source>
</evidence>
<feature type="disulfide bond" evidence="8">
    <location>
        <begin position="386"/>
        <end position="401"/>
    </location>
</feature>
<gene>
    <name evidence="10" type="ORF">MAR_035588</name>
</gene>
<evidence type="ECO:0000256" key="7">
    <source>
        <dbReference type="ARBA" id="ARBA00023157"/>
    </source>
</evidence>